<keyword evidence="2" id="KW-1185">Reference proteome</keyword>
<gene>
    <name evidence="1" type="ORF">NQ317_012652</name>
</gene>
<name>A0ABQ9J141_9CUCU</name>
<evidence type="ECO:0000313" key="1">
    <source>
        <dbReference type="EMBL" id="KAJ8970973.1"/>
    </source>
</evidence>
<accession>A0ABQ9J141</accession>
<sequence>METTKCQWSICRTEKIECRHIHQIKELSKNEILRMAIRSYVYLFNCQKIFTCNLPSSRNITDNFFEVTNVFC</sequence>
<dbReference type="Proteomes" id="UP001162164">
    <property type="component" value="Unassembled WGS sequence"/>
</dbReference>
<organism evidence="1 2">
    <name type="scientific">Molorchus minor</name>
    <dbReference type="NCBI Taxonomy" id="1323400"/>
    <lineage>
        <taxon>Eukaryota</taxon>
        <taxon>Metazoa</taxon>
        <taxon>Ecdysozoa</taxon>
        <taxon>Arthropoda</taxon>
        <taxon>Hexapoda</taxon>
        <taxon>Insecta</taxon>
        <taxon>Pterygota</taxon>
        <taxon>Neoptera</taxon>
        <taxon>Endopterygota</taxon>
        <taxon>Coleoptera</taxon>
        <taxon>Polyphaga</taxon>
        <taxon>Cucujiformia</taxon>
        <taxon>Chrysomeloidea</taxon>
        <taxon>Cerambycidae</taxon>
        <taxon>Lamiinae</taxon>
        <taxon>Monochamini</taxon>
        <taxon>Molorchus</taxon>
    </lineage>
</organism>
<proteinExistence type="predicted"/>
<evidence type="ECO:0000313" key="2">
    <source>
        <dbReference type="Proteomes" id="UP001162164"/>
    </source>
</evidence>
<reference evidence="1" key="1">
    <citation type="journal article" date="2023" name="Insect Mol. Biol.">
        <title>Genome sequencing provides insights into the evolution of gene families encoding plant cell wall-degrading enzymes in longhorned beetles.</title>
        <authorList>
            <person name="Shin N.R."/>
            <person name="Okamura Y."/>
            <person name="Kirsch R."/>
            <person name="Pauchet Y."/>
        </authorList>
    </citation>
    <scope>NUCLEOTIDE SEQUENCE</scope>
    <source>
        <strain evidence="1">MMC_N1</strain>
    </source>
</reference>
<protein>
    <submittedName>
        <fullName evidence="1">Uncharacterized protein</fullName>
    </submittedName>
</protein>
<comment type="caution">
    <text evidence="1">The sequence shown here is derived from an EMBL/GenBank/DDBJ whole genome shotgun (WGS) entry which is preliminary data.</text>
</comment>
<dbReference type="EMBL" id="JAPWTJ010001548">
    <property type="protein sequence ID" value="KAJ8970973.1"/>
    <property type="molecule type" value="Genomic_DNA"/>
</dbReference>